<dbReference type="InterPro" id="IPR012334">
    <property type="entry name" value="Pectin_lyas_fold"/>
</dbReference>
<evidence type="ECO:0000259" key="1">
    <source>
        <dbReference type="SMART" id="SM00722"/>
    </source>
</evidence>
<dbReference type="InterPro" id="IPR022441">
    <property type="entry name" value="Para_beta_helix_rpt-2"/>
</dbReference>
<dbReference type="AlphaFoldDB" id="A0A972FBN2"/>
<dbReference type="NCBIfam" id="TIGR03804">
    <property type="entry name" value="para_beta_helix"/>
    <property type="match status" value="1"/>
</dbReference>
<dbReference type="SMART" id="SM00722">
    <property type="entry name" value="CASH"/>
    <property type="match status" value="2"/>
</dbReference>
<name>A0A972FBN2_9RHOO</name>
<dbReference type="InterPro" id="IPR007742">
    <property type="entry name" value="NosD_dom"/>
</dbReference>
<reference evidence="2" key="1">
    <citation type="submission" date="2019-12" db="EMBL/GenBank/DDBJ databases">
        <title>Comparative genomics gives insights into the taxonomy of the Azoarcus-Aromatoleum group and reveals separate origins of nif in the plant-associated Azoarcus and non-plant-associated Aromatoleum sub-groups.</title>
        <authorList>
            <person name="Lafos M."/>
            <person name="Maluk M."/>
            <person name="Batista M."/>
            <person name="Junghare M."/>
            <person name="Carmona M."/>
            <person name="Faoro H."/>
            <person name="Cruz L.M."/>
            <person name="Battistoni F."/>
            <person name="De Souza E."/>
            <person name="Pedrosa F."/>
            <person name="Chen W.-M."/>
            <person name="Poole P.S."/>
            <person name="Dixon R.A."/>
            <person name="James E.K."/>
        </authorList>
    </citation>
    <scope>NUCLEOTIDE SEQUENCE</scope>
    <source>
        <strain evidence="2">NSC3</strain>
    </source>
</reference>
<dbReference type="EMBL" id="WTVM01000071">
    <property type="protein sequence ID" value="NMG03734.1"/>
    <property type="molecule type" value="Genomic_DNA"/>
</dbReference>
<evidence type="ECO:0000313" key="2">
    <source>
        <dbReference type="EMBL" id="NMG03734.1"/>
    </source>
</evidence>
<comment type="caution">
    <text evidence="2">The sequence shown here is derived from an EMBL/GenBank/DDBJ whole genome shotgun (WGS) entry which is preliminary data.</text>
</comment>
<protein>
    <submittedName>
        <fullName evidence="2">Nitrous oxide reductase family maturation protein NosD</fullName>
    </submittedName>
</protein>
<dbReference type="Pfam" id="PF05048">
    <property type="entry name" value="NosD"/>
    <property type="match status" value="1"/>
</dbReference>
<organism evidence="2 3">
    <name type="scientific">Azoarcus taiwanensis</name>
    <dbReference type="NCBI Taxonomy" id="666964"/>
    <lineage>
        <taxon>Bacteria</taxon>
        <taxon>Pseudomonadati</taxon>
        <taxon>Pseudomonadota</taxon>
        <taxon>Betaproteobacteria</taxon>
        <taxon>Rhodocyclales</taxon>
        <taxon>Zoogloeaceae</taxon>
        <taxon>Azoarcus</taxon>
    </lineage>
</organism>
<dbReference type="Proteomes" id="UP000599523">
    <property type="component" value="Unassembled WGS sequence"/>
</dbReference>
<dbReference type="NCBIfam" id="TIGR04247">
    <property type="entry name" value="NosD_copper_fam"/>
    <property type="match status" value="1"/>
</dbReference>
<evidence type="ECO:0000313" key="3">
    <source>
        <dbReference type="Proteomes" id="UP000599523"/>
    </source>
</evidence>
<proteinExistence type="predicted"/>
<dbReference type="InterPro" id="IPR011050">
    <property type="entry name" value="Pectin_lyase_fold/virulence"/>
</dbReference>
<keyword evidence="3" id="KW-1185">Reference proteome</keyword>
<sequence>MFALAVSASLSVAAEWRVTPDGEPLQAVLDAAPEGARIIVSPGLYTGNFRVTRTVELIGEPGAILDGNGTGYVLHVAAPGTRIQGLHLRNGGADLTDMDAALFVDRASVGIVIEDNRIEARGFGMWLDSVREALVIRNRVSGDTSIRSVDRGNGIHLYDVRESEVIENEVWDTRDGIYIDLSNHNRLVGNYLHSQRYGIHYMFSQYNEVLNNFSRDNRLGFALMQSRYLTVIGNVSDGDQNYGILLNFIVDSVLAENVSINAQRGGTPGVADGHGITGAEGKALFVYNALFNDIRDNLFANTEIGIHLTAGSENNTFHGNAFIGNQTQVKYVANRQQEWSHEGRGNYWSDYLGWDLSGDGIGDIPYEPNDSVDKLVWQYPLAKVLMNSPAVQVLRWVQREFPILRPAGVRDSYPMMRPPEHFLEMLK</sequence>
<dbReference type="Gene3D" id="2.160.20.10">
    <property type="entry name" value="Single-stranded right-handed beta-helix, Pectin lyase-like"/>
    <property type="match status" value="1"/>
</dbReference>
<dbReference type="SUPFAM" id="SSF51126">
    <property type="entry name" value="Pectin lyase-like"/>
    <property type="match status" value="1"/>
</dbReference>
<accession>A0A972FBN2</accession>
<dbReference type="InterPro" id="IPR006626">
    <property type="entry name" value="PbH1"/>
</dbReference>
<feature type="domain" description="Carbohydrate-binding/sugar hydrolysis" evidence="1">
    <location>
        <begin position="186"/>
        <end position="364"/>
    </location>
</feature>
<feature type="domain" description="Carbohydrate-binding/sugar hydrolysis" evidence="1">
    <location>
        <begin position="32"/>
        <end position="180"/>
    </location>
</feature>
<dbReference type="InterPro" id="IPR026464">
    <property type="entry name" value="NosD_copper_fam"/>
</dbReference>
<dbReference type="SMART" id="SM00710">
    <property type="entry name" value="PbH1"/>
    <property type="match status" value="8"/>
</dbReference>
<dbReference type="InterPro" id="IPR006633">
    <property type="entry name" value="Carb-bd_sugar_hydrolysis-dom"/>
</dbReference>
<gene>
    <name evidence="2" type="primary">nosD</name>
    <name evidence="2" type="ORF">GPA21_12230</name>
</gene>